<dbReference type="InterPro" id="IPR055411">
    <property type="entry name" value="LRR_FXL15/At3g58940/PEG3-like"/>
</dbReference>
<gene>
    <name evidence="3" type="ORF">SETIT_2G012300v2</name>
</gene>
<dbReference type="EMBL" id="CM003529">
    <property type="protein sequence ID" value="RCV09252.1"/>
    <property type="molecule type" value="Genomic_DNA"/>
</dbReference>
<dbReference type="AlphaFoldDB" id="A0A368PUB5"/>
<dbReference type="InterPro" id="IPR032675">
    <property type="entry name" value="LRR_dom_sf"/>
</dbReference>
<dbReference type="InterPro" id="IPR055302">
    <property type="entry name" value="F-box_dom-containing"/>
</dbReference>
<dbReference type="Pfam" id="PF24758">
    <property type="entry name" value="LRR_At5g56370"/>
    <property type="match status" value="1"/>
</dbReference>
<reference evidence="3" key="2">
    <citation type="submission" date="2015-07" db="EMBL/GenBank/DDBJ databases">
        <authorList>
            <person name="Noorani M."/>
        </authorList>
    </citation>
    <scope>NUCLEOTIDE SEQUENCE</scope>
    <source>
        <strain evidence="3">Yugu1</strain>
    </source>
</reference>
<feature type="domain" description="FBD" evidence="1">
    <location>
        <begin position="330"/>
        <end position="363"/>
    </location>
</feature>
<dbReference type="CDD" id="cd22160">
    <property type="entry name" value="F-box_AtFBL13-like"/>
    <property type="match status" value="1"/>
</dbReference>
<dbReference type="Gene3D" id="3.80.10.10">
    <property type="entry name" value="Ribonuclease Inhibitor"/>
    <property type="match status" value="1"/>
</dbReference>
<dbReference type="SUPFAM" id="SSF81383">
    <property type="entry name" value="F-box domain"/>
    <property type="match status" value="1"/>
</dbReference>
<evidence type="ECO:0000259" key="1">
    <source>
        <dbReference type="Pfam" id="PF08387"/>
    </source>
</evidence>
<dbReference type="PANTHER" id="PTHR32141">
    <property type="match status" value="1"/>
</dbReference>
<dbReference type="Pfam" id="PF08387">
    <property type="entry name" value="FBD"/>
    <property type="match status" value="1"/>
</dbReference>
<organism evidence="3">
    <name type="scientific">Setaria italica</name>
    <name type="common">Foxtail millet</name>
    <name type="synonym">Panicum italicum</name>
    <dbReference type="NCBI Taxonomy" id="4555"/>
    <lineage>
        <taxon>Eukaryota</taxon>
        <taxon>Viridiplantae</taxon>
        <taxon>Streptophyta</taxon>
        <taxon>Embryophyta</taxon>
        <taxon>Tracheophyta</taxon>
        <taxon>Spermatophyta</taxon>
        <taxon>Magnoliopsida</taxon>
        <taxon>Liliopsida</taxon>
        <taxon>Poales</taxon>
        <taxon>Poaceae</taxon>
        <taxon>PACMAD clade</taxon>
        <taxon>Panicoideae</taxon>
        <taxon>Panicodae</taxon>
        <taxon>Paniceae</taxon>
        <taxon>Cenchrinae</taxon>
        <taxon>Setaria</taxon>
    </lineage>
</organism>
<reference evidence="3" key="1">
    <citation type="journal article" date="2012" name="Nat. Biotechnol.">
        <title>Reference genome sequence of the model plant Setaria.</title>
        <authorList>
            <person name="Bennetzen J.L."/>
            <person name="Schmutz J."/>
            <person name="Wang H."/>
            <person name="Percifield R."/>
            <person name="Hawkins J."/>
            <person name="Pontaroli A.C."/>
            <person name="Estep M."/>
            <person name="Feng L."/>
            <person name="Vaughn J.N."/>
            <person name="Grimwood J."/>
            <person name="Jenkins J."/>
            <person name="Barry K."/>
            <person name="Lindquist E."/>
            <person name="Hellsten U."/>
            <person name="Deshpande S."/>
            <person name="Wang X."/>
            <person name="Wu X."/>
            <person name="Mitros T."/>
            <person name="Triplett J."/>
            <person name="Yang X."/>
            <person name="Ye C.Y."/>
            <person name="Mauro-Herrera M."/>
            <person name="Wang L."/>
            <person name="Li P."/>
            <person name="Sharma M."/>
            <person name="Sharma R."/>
            <person name="Ronald P.C."/>
            <person name="Panaud O."/>
            <person name="Kellogg E.A."/>
            <person name="Brutnell T.P."/>
            <person name="Doust A.N."/>
            <person name="Tuskan G.A."/>
            <person name="Rokhsar D."/>
            <person name="Devos K.M."/>
        </authorList>
    </citation>
    <scope>NUCLEOTIDE SEQUENCE [LARGE SCALE GENOMIC DNA]</scope>
    <source>
        <strain evidence="3">Yugu1</strain>
    </source>
</reference>
<dbReference type="SUPFAM" id="SSF52047">
    <property type="entry name" value="RNI-like"/>
    <property type="match status" value="1"/>
</dbReference>
<dbReference type="OrthoDB" id="612216at2759"/>
<dbReference type="InterPro" id="IPR053781">
    <property type="entry name" value="F-box_AtFBL13-like"/>
</dbReference>
<accession>A0A368PUB5</accession>
<dbReference type="InterPro" id="IPR036047">
    <property type="entry name" value="F-box-like_dom_sf"/>
</dbReference>
<evidence type="ECO:0000259" key="2">
    <source>
        <dbReference type="Pfam" id="PF24758"/>
    </source>
</evidence>
<sequence length="442" mass="49337">MGTIAGDEWTRRLEDEEDEELVDRISGLPDAVLGDIVTLLPTRDGAHTQVLSSRWRHVWRSAPLNFDSNADSPRTIRGNVRDSEISSALSAHQGPGRRFRHEFPYVDTGTRSAAKLDCWLRYPALDNLQELVFHYGIRIPRGWSSLPPPPPLPESVRRFSPTLRVASFGGCAFPEVNAASAPLHLPVLKQLSLTHAKISEKSLLALLAGCPVLQSLLLSYNSGCSRVRIASRTLTSIGVNPGRGDSRLQHLILEDAPCLERLLVFSSGTRKIMDISVISAPKLDILGPLSDDFSRVEFGSTVFQTKLVGYENGWRDEYHNNLVSTLDIRVKKVVLLNYRGDKSHVKFAKLFVLNARVLESMVLELVEGIVPSTEWIERQHKRLHTKNKASTSAQFDFVGHDVRSRLFGNVNEAPAHVGYVNEAQAHDLSTADPFVRFRDWPC</sequence>
<protein>
    <submittedName>
        <fullName evidence="3">Uncharacterized protein</fullName>
    </submittedName>
</protein>
<dbReference type="InterPro" id="IPR006566">
    <property type="entry name" value="FBD"/>
</dbReference>
<feature type="domain" description="F-box/LRR-repeat protein 15/At3g58940/PEG3-like LRR" evidence="2">
    <location>
        <begin position="116"/>
        <end position="306"/>
    </location>
</feature>
<evidence type="ECO:0000313" key="3">
    <source>
        <dbReference type="EMBL" id="RCV09252.1"/>
    </source>
</evidence>
<proteinExistence type="predicted"/>
<dbReference type="PANTHER" id="PTHR32141:SF160">
    <property type="entry name" value="F-BOX DOMAIN-CONTAINING PROTEIN"/>
    <property type="match status" value="1"/>
</dbReference>
<name>A0A368PUB5_SETIT</name>